<gene>
    <name evidence="11" type="ORF">HY36_06075</name>
</gene>
<evidence type="ECO:0000256" key="6">
    <source>
        <dbReference type="ARBA" id="ARBA00042896"/>
    </source>
</evidence>
<evidence type="ECO:0000259" key="10">
    <source>
        <dbReference type="Pfam" id="PF07732"/>
    </source>
</evidence>
<dbReference type="EMBL" id="AWFH01000023">
    <property type="protein sequence ID" value="KCZ60545.1"/>
    <property type="molecule type" value="Genomic_DNA"/>
</dbReference>
<dbReference type="OrthoDB" id="9757546at2"/>
<evidence type="ECO:0000256" key="7">
    <source>
        <dbReference type="ARBA" id="ARBA00043090"/>
    </source>
</evidence>
<dbReference type="InterPro" id="IPR008972">
    <property type="entry name" value="Cupredoxin"/>
</dbReference>
<dbReference type="PANTHER" id="PTHR48267:SF1">
    <property type="entry name" value="BILIRUBIN OXIDASE"/>
    <property type="match status" value="1"/>
</dbReference>
<dbReference type="Pfam" id="PF07732">
    <property type="entry name" value="Cu-oxidase_3"/>
    <property type="match status" value="1"/>
</dbReference>
<dbReference type="SUPFAM" id="SSF49503">
    <property type="entry name" value="Cupredoxins"/>
    <property type="match status" value="3"/>
</dbReference>
<keyword evidence="2" id="KW-0479">Metal-binding</keyword>
<comment type="catalytic activity">
    <reaction evidence="8">
        <text>4 Cu(+) + O2 + 4 H(+) = 4 Cu(2+) + 2 H2O</text>
        <dbReference type="Rhea" id="RHEA:30083"/>
        <dbReference type="ChEBI" id="CHEBI:15377"/>
        <dbReference type="ChEBI" id="CHEBI:15378"/>
        <dbReference type="ChEBI" id="CHEBI:15379"/>
        <dbReference type="ChEBI" id="CHEBI:29036"/>
        <dbReference type="ChEBI" id="CHEBI:49552"/>
        <dbReference type="EC" id="1.16.3.4"/>
    </reaction>
    <physiologicalReaction direction="left-to-right" evidence="8">
        <dbReference type="Rhea" id="RHEA:30084"/>
    </physiologicalReaction>
</comment>
<evidence type="ECO:0000259" key="9">
    <source>
        <dbReference type="Pfam" id="PF07731"/>
    </source>
</evidence>
<dbReference type="Proteomes" id="UP000024547">
    <property type="component" value="Unassembled WGS sequence"/>
</dbReference>
<dbReference type="eggNOG" id="COG2132">
    <property type="taxonomic scope" value="Bacteria"/>
</dbReference>
<name>A0A059E121_9PROT</name>
<dbReference type="InterPro" id="IPR045087">
    <property type="entry name" value="Cu-oxidase_fam"/>
</dbReference>
<dbReference type="PROSITE" id="PS51318">
    <property type="entry name" value="TAT"/>
    <property type="match status" value="1"/>
</dbReference>
<organism evidence="11 12">
    <name type="scientific">Hyphomonas atlantica</name>
    <dbReference type="NCBI Taxonomy" id="1280948"/>
    <lineage>
        <taxon>Bacteria</taxon>
        <taxon>Pseudomonadati</taxon>
        <taxon>Pseudomonadota</taxon>
        <taxon>Alphaproteobacteria</taxon>
        <taxon>Hyphomonadales</taxon>
        <taxon>Hyphomonadaceae</taxon>
        <taxon>Hyphomonas</taxon>
    </lineage>
</organism>
<feature type="domain" description="Plastocyanin-like" evidence="10">
    <location>
        <begin position="65"/>
        <end position="179"/>
    </location>
</feature>
<evidence type="ECO:0000256" key="8">
    <source>
        <dbReference type="ARBA" id="ARBA00048092"/>
    </source>
</evidence>
<evidence type="ECO:0000313" key="11">
    <source>
        <dbReference type="EMBL" id="KCZ60545.1"/>
    </source>
</evidence>
<evidence type="ECO:0000256" key="4">
    <source>
        <dbReference type="ARBA" id="ARBA00038978"/>
    </source>
</evidence>
<dbReference type="Pfam" id="PF07731">
    <property type="entry name" value="Cu-oxidase_2"/>
    <property type="match status" value="1"/>
</dbReference>
<keyword evidence="12" id="KW-1185">Reference proteome</keyword>
<dbReference type="PANTHER" id="PTHR48267">
    <property type="entry name" value="CUPREDOXIN SUPERFAMILY PROTEIN"/>
    <property type="match status" value="1"/>
</dbReference>
<dbReference type="GO" id="GO:0005507">
    <property type="term" value="F:copper ion binding"/>
    <property type="evidence" value="ECO:0007669"/>
    <property type="project" value="InterPro"/>
</dbReference>
<dbReference type="InterPro" id="IPR011707">
    <property type="entry name" value="Cu-oxidase-like_N"/>
</dbReference>
<dbReference type="Gene3D" id="2.60.40.420">
    <property type="entry name" value="Cupredoxins - blue copper proteins"/>
    <property type="match status" value="3"/>
</dbReference>
<protein>
    <recommendedName>
        <fullName evidence="5">Multicopper oxidase CueO</fullName>
        <ecNumber evidence="4">1.16.3.4</ecNumber>
    </recommendedName>
    <alternativeName>
        <fullName evidence="6">Copper efflux oxidase</fullName>
    </alternativeName>
    <alternativeName>
        <fullName evidence="7">Cuprous oxidase</fullName>
    </alternativeName>
</protein>
<evidence type="ECO:0000256" key="1">
    <source>
        <dbReference type="ARBA" id="ARBA00011245"/>
    </source>
</evidence>
<sequence length="500" mass="55214">MPTRRQTLWGIGGAAVATVGGLSLLSNLRSHAGPSASAVQSSFKLPERLKGTRKGAETVYDLQLQTGTSNFLEGLKTETIGINQPYLGPLLEMQSGERVKLNVHNTLDETATLHWHGFHLPARFDGNPHQAIAPGETWSAQFVVRQRGGLYWYHSHAHKRSGPQVYRGLAGPIYVRDEESDALDLPSEYGVTDLPLIVQDRAFQRDGQLIYGTSMHTLMMGMLGDTLLVNGAIDPVFEYTTDLLRLRLLNGSNARIYRFSFNDGRSMRQIASDGGLLAAPVPLTDIILSPGERAEILVDLSNGQPAQLVAHPVQNSMMGGRMMRGRMGNRQMRGSGPEFPVLSLLPAPTRRSAEPVPEKLLQLPRPNPAAAVRTRRFVMNMPMGMMGGGFTINGKTMDMNRIDERVKLDTSEIWQIENTSMMAHPFHIHDVQFRILDRNGRPPSAAESGLKDTVLVAPGETVRLLLAFSDYSDPNTPYMYHCHILEHEDAGMMGQFTVEA</sequence>
<accession>A0A059E121</accession>
<dbReference type="PATRIC" id="fig|1280948.3.peg.2265"/>
<dbReference type="STRING" id="1280948.HY36_06075"/>
<dbReference type="AlphaFoldDB" id="A0A059E121"/>
<comment type="caution">
    <text evidence="11">The sequence shown here is derived from an EMBL/GenBank/DDBJ whole genome shotgun (WGS) entry which is preliminary data.</text>
</comment>
<comment type="subunit">
    <text evidence="1">Monomer.</text>
</comment>
<evidence type="ECO:0000256" key="5">
    <source>
        <dbReference type="ARBA" id="ARBA00041027"/>
    </source>
</evidence>
<dbReference type="InterPro" id="IPR006311">
    <property type="entry name" value="TAT_signal"/>
</dbReference>
<evidence type="ECO:0000256" key="3">
    <source>
        <dbReference type="ARBA" id="ARBA00023002"/>
    </source>
</evidence>
<proteinExistence type="predicted"/>
<dbReference type="InterPro" id="IPR002355">
    <property type="entry name" value="Cu_oxidase_Cu_BS"/>
</dbReference>
<dbReference type="EC" id="1.16.3.4" evidence="4"/>
<keyword evidence="3" id="KW-0560">Oxidoreductase</keyword>
<dbReference type="InterPro" id="IPR011706">
    <property type="entry name" value="Cu-oxidase_C"/>
</dbReference>
<dbReference type="CDD" id="cd13867">
    <property type="entry name" value="CuRO_2_CueO_FtsP"/>
    <property type="match status" value="1"/>
</dbReference>
<evidence type="ECO:0000256" key="2">
    <source>
        <dbReference type="ARBA" id="ARBA00022723"/>
    </source>
</evidence>
<dbReference type="CDD" id="cd13890">
    <property type="entry name" value="CuRO_3_CueO_FtsP"/>
    <property type="match status" value="1"/>
</dbReference>
<feature type="domain" description="Plastocyanin-like" evidence="9">
    <location>
        <begin position="385"/>
        <end position="499"/>
    </location>
</feature>
<dbReference type="GO" id="GO:0016491">
    <property type="term" value="F:oxidoreductase activity"/>
    <property type="evidence" value="ECO:0007669"/>
    <property type="project" value="UniProtKB-KW"/>
</dbReference>
<dbReference type="RefSeq" id="WP_035552501.1">
    <property type="nucleotide sequence ID" value="NZ_AWFH01000023.1"/>
</dbReference>
<evidence type="ECO:0000313" key="12">
    <source>
        <dbReference type="Proteomes" id="UP000024547"/>
    </source>
</evidence>
<dbReference type="PROSITE" id="PS00080">
    <property type="entry name" value="MULTICOPPER_OXIDASE2"/>
    <property type="match status" value="1"/>
</dbReference>
<reference evidence="11 12" key="1">
    <citation type="journal article" date="2014" name="Antonie Van Leeuwenhoek">
        <title>Hyphomonas beringensis sp. nov. and Hyphomonas chukchiensis sp. nov., isolated from surface seawater of the Bering Sea and Chukchi Sea.</title>
        <authorList>
            <person name="Li C."/>
            <person name="Lai Q."/>
            <person name="Li G."/>
            <person name="Dong C."/>
            <person name="Wang J."/>
            <person name="Liao Y."/>
            <person name="Shao Z."/>
        </authorList>
    </citation>
    <scope>NUCLEOTIDE SEQUENCE [LARGE SCALE GENOMIC DNA]</scope>
    <source>
        <strain evidence="11 12">22II1-22F38</strain>
    </source>
</reference>